<sequence length="66" mass="7371">MTFWLTPLASLLKSNKDLSWPSLPPPSVLPLSGTVLFFFVFLGVARLDVQVLVHGLIIRKNCANKY</sequence>
<evidence type="ECO:0008006" key="4">
    <source>
        <dbReference type="Google" id="ProtNLM"/>
    </source>
</evidence>
<evidence type="ECO:0000256" key="1">
    <source>
        <dbReference type="SAM" id="Phobius"/>
    </source>
</evidence>
<accession>A0ABS8SGG4</accession>
<feature type="transmembrane region" description="Helical" evidence="1">
    <location>
        <begin position="28"/>
        <end position="49"/>
    </location>
</feature>
<proteinExistence type="predicted"/>
<dbReference type="Proteomes" id="UP000823775">
    <property type="component" value="Unassembled WGS sequence"/>
</dbReference>
<keyword evidence="1" id="KW-1133">Transmembrane helix</keyword>
<organism evidence="2 3">
    <name type="scientific">Datura stramonium</name>
    <name type="common">Jimsonweed</name>
    <name type="synonym">Common thornapple</name>
    <dbReference type="NCBI Taxonomy" id="4076"/>
    <lineage>
        <taxon>Eukaryota</taxon>
        <taxon>Viridiplantae</taxon>
        <taxon>Streptophyta</taxon>
        <taxon>Embryophyta</taxon>
        <taxon>Tracheophyta</taxon>
        <taxon>Spermatophyta</taxon>
        <taxon>Magnoliopsida</taxon>
        <taxon>eudicotyledons</taxon>
        <taxon>Gunneridae</taxon>
        <taxon>Pentapetalae</taxon>
        <taxon>asterids</taxon>
        <taxon>lamiids</taxon>
        <taxon>Solanales</taxon>
        <taxon>Solanaceae</taxon>
        <taxon>Solanoideae</taxon>
        <taxon>Datureae</taxon>
        <taxon>Datura</taxon>
    </lineage>
</organism>
<evidence type="ECO:0000313" key="3">
    <source>
        <dbReference type="Proteomes" id="UP000823775"/>
    </source>
</evidence>
<comment type="caution">
    <text evidence="2">The sequence shown here is derived from an EMBL/GenBank/DDBJ whole genome shotgun (WGS) entry which is preliminary data.</text>
</comment>
<evidence type="ECO:0000313" key="2">
    <source>
        <dbReference type="EMBL" id="MCD7457862.1"/>
    </source>
</evidence>
<gene>
    <name evidence="2" type="ORF">HAX54_036443</name>
</gene>
<keyword evidence="3" id="KW-1185">Reference proteome</keyword>
<dbReference type="EMBL" id="JACEIK010000483">
    <property type="protein sequence ID" value="MCD7457862.1"/>
    <property type="molecule type" value="Genomic_DNA"/>
</dbReference>
<keyword evidence="1" id="KW-0812">Transmembrane</keyword>
<keyword evidence="1" id="KW-0472">Membrane</keyword>
<reference evidence="2 3" key="1">
    <citation type="journal article" date="2021" name="BMC Genomics">
        <title>Datura genome reveals duplications of psychoactive alkaloid biosynthetic genes and high mutation rate following tissue culture.</title>
        <authorList>
            <person name="Rajewski A."/>
            <person name="Carter-House D."/>
            <person name="Stajich J."/>
            <person name="Litt A."/>
        </authorList>
    </citation>
    <scope>NUCLEOTIDE SEQUENCE [LARGE SCALE GENOMIC DNA]</scope>
    <source>
        <strain evidence="2">AR-01</strain>
    </source>
</reference>
<name>A0ABS8SGG4_DATST</name>
<protein>
    <recommendedName>
        <fullName evidence="4">Transmembrane protein</fullName>
    </recommendedName>
</protein>